<dbReference type="AlphaFoldDB" id="A0A151SM60"/>
<dbReference type="InterPro" id="IPR012337">
    <property type="entry name" value="RNaseH-like_sf"/>
</dbReference>
<dbReference type="GO" id="GO:0003676">
    <property type="term" value="F:nucleic acid binding"/>
    <property type="evidence" value="ECO:0007669"/>
    <property type="project" value="InterPro"/>
</dbReference>
<keyword evidence="2" id="KW-1185">Reference proteome</keyword>
<dbReference type="Proteomes" id="UP000075243">
    <property type="component" value="Chromosome 11"/>
</dbReference>
<dbReference type="InterPro" id="IPR036397">
    <property type="entry name" value="RNaseH_sf"/>
</dbReference>
<gene>
    <name evidence="1" type="ORF">KK1_002151</name>
</gene>
<dbReference type="SUPFAM" id="SSF53098">
    <property type="entry name" value="Ribonuclease H-like"/>
    <property type="match status" value="1"/>
</dbReference>
<evidence type="ECO:0008006" key="3">
    <source>
        <dbReference type="Google" id="ProtNLM"/>
    </source>
</evidence>
<name>A0A151SM60_CAJCA</name>
<accession>A0A151SM60</accession>
<proteinExistence type="predicted"/>
<evidence type="ECO:0000313" key="1">
    <source>
        <dbReference type="EMBL" id="KYP55924.1"/>
    </source>
</evidence>
<dbReference type="EMBL" id="CM003613">
    <property type="protein sequence ID" value="KYP55924.1"/>
    <property type="molecule type" value="Genomic_DNA"/>
</dbReference>
<feature type="non-terminal residue" evidence="1">
    <location>
        <position position="1"/>
    </location>
</feature>
<dbReference type="Gramene" id="C.cajan_02099.t">
    <property type="protein sequence ID" value="C.cajan_02099.t"/>
    <property type="gene ID" value="C.cajan_02099"/>
</dbReference>
<evidence type="ECO:0000313" key="2">
    <source>
        <dbReference type="Proteomes" id="UP000075243"/>
    </source>
</evidence>
<reference evidence="1 2" key="1">
    <citation type="journal article" date="2012" name="Nat. Biotechnol.">
        <title>Draft genome sequence of pigeonpea (Cajanus cajan), an orphan legume crop of resource-poor farmers.</title>
        <authorList>
            <person name="Varshney R.K."/>
            <person name="Chen W."/>
            <person name="Li Y."/>
            <person name="Bharti A.K."/>
            <person name="Saxena R.K."/>
            <person name="Schlueter J.A."/>
            <person name="Donoghue M.T."/>
            <person name="Azam S."/>
            <person name="Fan G."/>
            <person name="Whaley A.M."/>
            <person name="Farmer A.D."/>
            <person name="Sheridan J."/>
            <person name="Iwata A."/>
            <person name="Tuteja R."/>
            <person name="Penmetsa R.V."/>
            <person name="Wu W."/>
            <person name="Upadhyaya H.D."/>
            <person name="Yang S.P."/>
            <person name="Shah T."/>
            <person name="Saxena K.B."/>
            <person name="Michael T."/>
            <person name="McCombie W.R."/>
            <person name="Yang B."/>
            <person name="Zhang G."/>
            <person name="Yang H."/>
            <person name="Wang J."/>
            <person name="Spillane C."/>
            <person name="Cook D.R."/>
            <person name="May G.D."/>
            <person name="Xu X."/>
            <person name="Jackson S.A."/>
        </authorList>
    </citation>
    <scope>NUCLEOTIDE SEQUENCE [LARGE SCALE GENOMIC DNA]</scope>
    <source>
        <strain evidence="2">cv. Asha</strain>
    </source>
</reference>
<protein>
    <recommendedName>
        <fullName evidence="3">Transposon Ty3-I Gag-Pol polyprotein</fullName>
    </recommendedName>
</protein>
<sequence length="88" mass="10538">DLLRACLLEHGASWDNYLPMMEFTYNNSHHSSIGMTPYEALYVRRKYIHDLSHIEFDNIQLKGNLTYKNIPLRIEDKRVKRLRGKKFL</sequence>
<dbReference type="Gene3D" id="3.30.420.10">
    <property type="entry name" value="Ribonuclease H-like superfamily/Ribonuclease H"/>
    <property type="match status" value="1"/>
</dbReference>
<organism evidence="1 2">
    <name type="scientific">Cajanus cajan</name>
    <name type="common">Pigeon pea</name>
    <name type="synonym">Cajanus indicus</name>
    <dbReference type="NCBI Taxonomy" id="3821"/>
    <lineage>
        <taxon>Eukaryota</taxon>
        <taxon>Viridiplantae</taxon>
        <taxon>Streptophyta</taxon>
        <taxon>Embryophyta</taxon>
        <taxon>Tracheophyta</taxon>
        <taxon>Spermatophyta</taxon>
        <taxon>Magnoliopsida</taxon>
        <taxon>eudicotyledons</taxon>
        <taxon>Gunneridae</taxon>
        <taxon>Pentapetalae</taxon>
        <taxon>rosids</taxon>
        <taxon>fabids</taxon>
        <taxon>Fabales</taxon>
        <taxon>Fabaceae</taxon>
        <taxon>Papilionoideae</taxon>
        <taxon>50 kb inversion clade</taxon>
        <taxon>NPAAA clade</taxon>
        <taxon>indigoferoid/millettioid clade</taxon>
        <taxon>Phaseoleae</taxon>
        <taxon>Cajanus</taxon>
    </lineage>
</organism>